<dbReference type="Gene3D" id="2.30.110.10">
    <property type="entry name" value="Electron Transport, Fmn-binding Protein, Chain A"/>
    <property type="match status" value="1"/>
</dbReference>
<dbReference type="Pfam" id="PF01243">
    <property type="entry name" value="PNPOx_N"/>
    <property type="match status" value="1"/>
</dbReference>
<dbReference type="InterPro" id="IPR011576">
    <property type="entry name" value="Pyridox_Oxase_N"/>
</dbReference>
<feature type="domain" description="Pyridoxamine 5'-phosphate oxidase N-terminal" evidence="2">
    <location>
        <begin position="8"/>
        <end position="140"/>
    </location>
</feature>
<dbReference type="InterPro" id="IPR019920">
    <property type="entry name" value="F420-binding_dom_put"/>
</dbReference>
<dbReference type="AlphaFoldDB" id="A0AAW8F876"/>
<dbReference type="Proteomes" id="UP001234216">
    <property type="component" value="Unassembled WGS sequence"/>
</dbReference>
<dbReference type="InterPro" id="IPR012349">
    <property type="entry name" value="Split_barrel_FMN-bd"/>
</dbReference>
<dbReference type="GO" id="GO:0005829">
    <property type="term" value="C:cytosol"/>
    <property type="evidence" value="ECO:0007669"/>
    <property type="project" value="TreeGrafter"/>
</dbReference>
<protein>
    <submittedName>
        <fullName evidence="3">PPOX class probable F420-dependent enzyme</fullName>
    </submittedName>
</protein>
<comment type="caution">
    <text evidence="3">The sequence shown here is derived from an EMBL/GenBank/DDBJ whole genome shotgun (WGS) entry which is preliminary data.</text>
</comment>
<dbReference type="PANTHER" id="PTHR35176:SF2">
    <property type="entry name" value="F420H(2)-DEPENDENT REDUCTASE RV1155"/>
    <property type="match status" value="1"/>
</dbReference>
<evidence type="ECO:0000259" key="2">
    <source>
        <dbReference type="Pfam" id="PF01243"/>
    </source>
</evidence>
<sequence length="151" mass="17259">MTQDATQDALLRLLSEGHGGVLVTLKRDGRPQLSNVSHAYYPDERIIRVSLTDDRAKTRNLRRDPRASYHVTTPDRWAYTVAEGTADLTPVANDPHDDTVEELIRLYRDVQGEHPDWDDYRAAMVRDRRLVLRLRVERAYGIPARAADPGK</sequence>
<dbReference type="GO" id="GO:0016627">
    <property type="term" value="F:oxidoreductase activity, acting on the CH-CH group of donors"/>
    <property type="evidence" value="ECO:0007669"/>
    <property type="project" value="TreeGrafter"/>
</dbReference>
<dbReference type="InterPro" id="IPR052019">
    <property type="entry name" value="F420H2_bilvrd_red/Heme_oxyg"/>
</dbReference>
<gene>
    <name evidence="3" type="ORF">QFZ22_002321</name>
</gene>
<dbReference type="GO" id="GO:0070967">
    <property type="term" value="F:coenzyme F420 binding"/>
    <property type="evidence" value="ECO:0007669"/>
    <property type="project" value="TreeGrafter"/>
</dbReference>
<dbReference type="RefSeq" id="WP_306974023.1">
    <property type="nucleotide sequence ID" value="NZ_JAUSZV010000005.1"/>
</dbReference>
<name>A0AAW8F876_9ACTN</name>
<evidence type="ECO:0000313" key="3">
    <source>
        <dbReference type="EMBL" id="MDQ0906336.1"/>
    </source>
</evidence>
<evidence type="ECO:0000256" key="1">
    <source>
        <dbReference type="ARBA" id="ARBA00023002"/>
    </source>
</evidence>
<proteinExistence type="predicted"/>
<dbReference type="PANTHER" id="PTHR35176">
    <property type="entry name" value="HEME OXYGENASE HI_0854-RELATED"/>
    <property type="match status" value="1"/>
</dbReference>
<evidence type="ECO:0000313" key="4">
    <source>
        <dbReference type="Proteomes" id="UP001234216"/>
    </source>
</evidence>
<organism evidence="3 4">
    <name type="scientific">Streptomyces canus</name>
    <dbReference type="NCBI Taxonomy" id="58343"/>
    <lineage>
        <taxon>Bacteria</taxon>
        <taxon>Bacillati</taxon>
        <taxon>Actinomycetota</taxon>
        <taxon>Actinomycetes</taxon>
        <taxon>Kitasatosporales</taxon>
        <taxon>Streptomycetaceae</taxon>
        <taxon>Streptomyces</taxon>
        <taxon>Streptomyces aurantiacus group</taxon>
    </lineage>
</organism>
<accession>A0AAW8F876</accession>
<dbReference type="SUPFAM" id="SSF50475">
    <property type="entry name" value="FMN-binding split barrel"/>
    <property type="match status" value="1"/>
</dbReference>
<keyword evidence="1" id="KW-0560">Oxidoreductase</keyword>
<reference evidence="3" key="1">
    <citation type="submission" date="2023-07" db="EMBL/GenBank/DDBJ databases">
        <title>Comparative genomics of wheat-associated soil bacteria to identify genetic determinants of phenazine resistance.</title>
        <authorList>
            <person name="Mouncey N."/>
        </authorList>
    </citation>
    <scope>NUCLEOTIDE SEQUENCE</scope>
    <source>
        <strain evidence="3">V4I22</strain>
    </source>
</reference>
<dbReference type="NCBIfam" id="TIGR03618">
    <property type="entry name" value="Rv1155_F420"/>
    <property type="match status" value="1"/>
</dbReference>
<dbReference type="EMBL" id="JAUSZV010000005">
    <property type="protein sequence ID" value="MDQ0906336.1"/>
    <property type="molecule type" value="Genomic_DNA"/>
</dbReference>